<evidence type="ECO:0000313" key="1">
    <source>
        <dbReference type="EMBL" id="KAG1803122.1"/>
    </source>
</evidence>
<dbReference type="Proteomes" id="UP000807769">
    <property type="component" value="Unassembled WGS sequence"/>
</dbReference>
<dbReference type="RefSeq" id="XP_041186439.1">
    <property type="nucleotide sequence ID" value="XM_041333662.1"/>
</dbReference>
<keyword evidence="2" id="KW-1185">Reference proteome</keyword>
<sequence length="142" mass="15742">MPTVLTKFTPYSRPDVAIGALDARAIGYQAPLVITTLNIDWVLELHNDDLEEPRAQADGCFGVADFFQWPQMYCKEFEYAICIPHKDTSSIDLQFAWFTPTTADFAIQPGTAFAISTLHSHIVDGINNLLTIAHKLVLLGST</sequence>
<dbReference type="GeneID" id="64627679"/>
<protein>
    <submittedName>
        <fullName evidence="1">Uncharacterized protein</fullName>
    </submittedName>
</protein>
<gene>
    <name evidence="1" type="ORF">BJ212DRAFT_1304686</name>
</gene>
<organism evidence="1 2">
    <name type="scientific">Suillus subaureus</name>
    <dbReference type="NCBI Taxonomy" id="48587"/>
    <lineage>
        <taxon>Eukaryota</taxon>
        <taxon>Fungi</taxon>
        <taxon>Dikarya</taxon>
        <taxon>Basidiomycota</taxon>
        <taxon>Agaricomycotina</taxon>
        <taxon>Agaricomycetes</taxon>
        <taxon>Agaricomycetidae</taxon>
        <taxon>Boletales</taxon>
        <taxon>Suillineae</taxon>
        <taxon>Suillaceae</taxon>
        <taxon>Suillus</taxon>
    </lineage>
</organism>
<comment type="caution">
    <text evidence="1">The sequence shown here is derived from an EMBL/GenBank/DDBJ whole genome shotgun (WGS) entry which is preliminary data.</text>
</comment>
<dbReference type="OrthoDB" id="2804090at2759"/>
<dbReference type="EMBL" id="JABBWG010000071">
    <property type="protein sequence ID" value="KAG1803122.1"/>
    <property type="molecule type" value="Genomic_DNA"/>
</dbReference>
<dbReference type="AlphaFoldDB" id="A0A9P7DUA9"/>
<evidence type="ECO:0000313" key="2">
    <source>
        <dbReference type="Proteomes" id="UP000807769"/>
    </source>
</evidence>
<proteinExistence type="predicted"/>
<accession>A0A9P7DUA9</accession>
<reference evidence="1" key="1">
    <citation type="journal article" date="2020" name="New Phytol.">
        <title>Comparative genomics reveals dynamic genome evolution in host specialist ectomycorrhizal fungi.</title>
        <authorList>
            <person name="Lofgren L.A."/>
            <person name="Nguyen N.H."/>
            <person name="Vilgalys R."/>
            <person name="Ruytinx J."/>
            <person name="Liao H.L."/>
            <person name="Branco S."/>
            <person name="Kuo A."/>
            <person name="LaButti K."/>
            <person name="Lipzen A."/>
            <person name="Andreopoulos W."/>
            <person name="Pangilinan J."/>
            <person name="Riley R."/>
            <person name="Hundley H."/>
            <person name="Na H."/>
            <person name="Barry K."/>
            <person name="Grigoriev I.V."/>
            <person name="Stajich J.E."/>
            <person name="Kennedy P.G."/>
        </authorList>
    </citation>
    <scope>NUCLEOTIDE SEQUENCE</scope>
    <source>
        <strain evidence="1">MN1</strain>
    </source>
</reference>
<name>A0A9P7DUA9_9AGAM</name>